<keyword evidence="1" id="KW-0812">Transmembrane</keyword>
<evidence type="ECO:0000313" key="3">
    <source>
        <dbReference type="EMBL" id="EMR68705.1"/>
    </source>
</evidence>
<evidence type="ECO:0000313" key="4">
    <source>
        <dbReference type="Proteomes" id="UP000012174"/>
    </source>
</evidence>
<keyword evidence="4" id="KW-1185">Reference proteome</keyword>
<dbReference type="OrthoDB" id="5341582at2759"/>
<dbReference type="PANTHER" id="PTHR34502">
    <property type="entry name" value="DUF6594 DOMAIN-CONTAINING PROTEIN-RELATED"/>
    <property type="match status" value="1"/>
</dbReference>
<dbReference type="Pfam" id="PF20237">
    <property type="entry name" value="DUF6594"/>
    <property type="match status" value="1"/>
</dbReference>
<evidence type="ECO:0000259" key="2">
    <source>
        <dbReference type="Pfam" id="PF20237"/>
    </source>
</evidence>
<evidence type="ECO:0000256" key="1">
    <source>
        <dbReference type="SAM" id="Phobius"/>
    </source>
</evidence>
<dbReference type="OMA" id="LVELWIK"/>
<organism evidence="3 4">
    <name type="scientific">Eutypa lata (strain UCR-EL1)</name>
    <name type="common">Grapevine dieback disease fungus</name>
    <name type="synonym">Eutypa armeniacae</name>
    <dbReference type="NCBI Taxonomy" id="1287681"/>
    <lineage>
        <taxon>Eukaryota</taxon>
        <taxon>Fungi</taxon>
        <taxon>Dikarya</taxon>
        <taxon>Ascomycota</taxon>
        <taxon>Pezizomycotina</taxon>
        <taxon>Sordariomycetes</taxon>
        <taxon>Xylariomycetidae</taxon>
        <taxon>Xylariales</taxon>
        <taxon>Diatrypaceae</taxon>
        <taxon>Eutypa</taxon>
    </lineage>
</organism>
<dbReference type="AlphaFoldDB" id="M7TPT6"/>
<sequence>MLSSSQARERDVQSLRNWLDGNGCLAREETEYLSHRGDLVSLAAPGDNAVVQLEAWVEDKVIKFHRRFRESRFHDISNDSNVYIYSGPLIKRTAKGILLLVITLFLLAPVVICNSISAITIRIVVVMVSIVTYLLVLSGLTMSRTMELILAGVT</sequence>
<proteinExistence type="predicted"/>
<feature type="domain" description="DUF6594" evidence="2">
    <location>
        <begin position="5"/>
        <end position="153"/>
    </location>
</feature>
<accession>M7TPT6</accession>
<dbReference type="HOGENOM" id="CLU_1704239_0_0_1"/>
<dbReference type="KEGG" id="ela:UCREL1_4267"/>
<gene>
    <name evidence="3" type="ORF">UCREL1_4267</name>
</gene>
<keyword evidence="1" id="KW-1133">Transmembrane helix</keyword>
<dbReference type="Proteomes" id="UP000012174">
    <property type="component" value="Unassembled WGS sequence"/>
</dbReference>
<protein>
    <recommendedName>
        <fullName evidence="2">DUF6594 domain-containing protein</fullName>
    </recommendedName>
</protein>
<dbReference type="EMBL" id="KB706191">
    <property type="protein sequence ID" value="EMR68705.1"/>
    <property type="molecule type" value="Genomic_DNA"/>
</dbReference>
<feature type="transmembrane region" description="Helical" evidence="1">
    <location>
        <begin position="123"/>
        <end position="140"/>
    </location>
</feature>
<name>M7TPT6_EUTLA</name>
<dbReference type="InterPro" id="IPR046529">
    <property type="entry name" value="DUF6594"/>
</dbReference>
<dbReference type="PANTHER" id="PTHR34502:SF5">
    <property type="entry name" value="DUF6594 DOMAIN-CONTAINING PROTEIN"/>
    <property type="match status" value="1"/>
</dbReference>
<keyword evidence="1" id="KW-0472">Membrane</keyword>
<reference evidence="4" key="1">
    <citation type="journal article" date="2013" name="Genome Announc.">
        <title>Draft genome sequence of the grapevine dieback fungus Eutypa lata UCR-EL1.</title>
        <authorList>
            <person name="Blanco-Ulate B."/>
            <person name="Rolshausen P.E."/>
            <person name="Cantu D."/>
        </authorList>
    </citation>
    <scope>NUCLEOTIDE SEQUENCE [LARGE SCALE GENOMIC DNA]</scope>
    <source>
        <strain evidence="4">UCR-EL1</strain>
    </source>
</reference>
<feature type="transmembrane region" description="Helical" evidence="1">
    <location>
        <begin position="97"/>
        <end position="117"/>
    </location>
</feature>